<dbReference type="Ensembl" id="ENSPTET00000055121.1">
    <property type="protein sequence ID" value="ENSPTEP00000041234.1"/>
    <property type="gene ID" value="ENSPTEG00000037824.1"/>
</dbReference>
<feature type="compositionally biased region" description="Polar residues" evidence="1">
    <location>
        <begin position="15"/>
        <end position="34"/>
    </location>
</feature>
<name>A0A8C9ISA3_9PRIM</name>
<dbReference type="AlphaFoldDB" id="A0A8C9ISA3"/>
<accession>A0A8C9ISA3</accession>
<feature type="region of interest" description="Disordered" evidence="1">
    <location>
        <begin position="15"/>
        <end position="85"/>
    </location>
</feature>
<feature type="compositionally biased region" description="Polar residues" evidence="1">
    <location>
        <begin position="42"/>
        <end position="66"/>
    </location>
</feature>
<dbReference type="Proteomes" id="UP000694416">
    <property type="component" value="Unplaced"/>
</dbReference>
<evidence type="ECO:0000313" key="2">
    <source>
        <dbReference type="Ensembl" id="ENSPTEP00000041234.1"/>
    </source>
</evidence>
<sequence>MKILCRCGFPLQKVTSQAGPPRVQVQSLEMQSKGLSAEPPFMQTNMEQDSRGHTSPPSHQPDSCVNSHPALSHTQSSAFPGGTPAVLTAGISKDGPSIDLVTIVPPYPGENVPRPWWISEASDST</sequence>
<reference evidence="2" key="2">
    <citation type="submission" date="2025-09" db="UniProtKB">
        <authorList>
            <consortium name="Ensembl"/>
        </authorList>
    </citation>
    <scope>IDENTIFICATION</scope>
</reference>
<proteinExistence type="predicted"/>
<protein>
    <submittedName>
        <fullName evidence="2">Uncharacterized protein</fullName>
    </submittedName>
</protein>
<evidence type="ECO:0000256" key="1">
    <source>
        <dbReference type="SAM" id="MobiDB-lite"/>
    </source>
</evidence>
<reference evidence="2" key="1">
    <citation type="submission" date="2025-08" db="UniProtKB">
        <authorList>
            <consortium name="Ensembl"/>
        </authorList>
    </citation>
    <scope>IDENTIFICATION</scope>
</reference>
<keyword evidence="3" id="KW-1185">Reference proteome</keyword>
<evidence type="ECO:0000313" key="3">
    <source>
        <dbReference type="Proteomes" id="UP000694416"/>
    </source>
</evidence>
<organism evidence="2 3">
    <name type="scientific">Piliocolobus tephrosceles</name>
    <name type="common">Ugandan red Colobus</name>
    <dbReference type="NCBI Taxonomy" id="591936"/>
    <lineage>
        <taxon>Eukaryota</taxon>
        <taxon>Metazoa</taxon>
        <taxon>Chordata</taxon>
        <taxon>Craniata</taxon>
        <taxon>Vertebrata</taxon>
        <taxon>Euteleostomi</taxon>
        <taxon>Mammalia</taxon>
        <taxon>Eutheria</taxon>
        <taxon>Euarchontoglires</taxon>
        <taxon>Primates</taxon>
        <taxon>Haplorrhini</taxon>
        <taxon>Catarrhini</taxon>
        <taxon>Cercopithecidae</taxon>
        <taxon>Colobinae</taxon>
        <taxon>Piliocolobus</taxon>
    </lineage>
</organism>